<feature type="chain" id="PRO_5035452962" evidence="1">
    <location>
        <begin position="22"/>
        <end position="127"/>
    </location>
</feature>
<feature type="signal peptide" evidence="1">
    <location>
        <begin position="1"/>
        <end position="21"/>
    </location>
</feature>
<accession>A0A8K0G9Z4</accession>
<dbReference type="AlphaFoldDB" id="A0A8K0G9Z4"/>
<keyword evidence="1" id="KW-0732">Signal</keyword>
<comment type="caution">
    <text evidence="2">The sequence shown here is derived from an EMBL/GenBank/DDBJ whole genome shotgun (WGS) entry which is preliminary data.</text>
</comment>
<organism evidence="2 3">
    <name type="scientific">Ignelater luminosus</name>
    <name type="common">Cucubano</name>
    <name type="synonym">Pyrophorus luminosus</name>
    <dbReference type="NCBI Taxonomy" id="2038154"/>
    <lineage>
        <taxon>Eukaryota</taxon>
        <taxon>Metazoa</taxon>
        <taxon>Ecdysozoa</taxon>
        <taxon>Arthropoda</taxon>
        <taxon>Hexapoda</taxon>
        <taxon>Insecta</taxon>
        <taxon>Pterygota</taxon>
        <taxon>Neoptera</taxon>
        <taxon>Endopterygota</taxon>
        <taxon>Coleoptera</taxon>
        <taxon>Polyphaga</taxon>
        <taxon>Elateriformia</taxon>
        <taxon>Elateroidea</taxon>
        <taxon>Elateridae</taxon>
        <taxon>Agrypninae</taxon>
        <taxon>Pyrophorini</taxon>
        <taxon>Ignelater</taxon>
    </lineage>
</organism>
<evidence type="ECO:0000256" key="1">
    <source>
        <dbReference type="SAM" id="SignalP"/>
    </source>
</evidence>
<reference evidence="2" key="1">
    <citation type="submission" date="2019-08" db="EMBL/GenBank/DDBJ databases">
        <title>The genome of the North American firefly Photinus pyralis.</title>
        <authorList>
            <consortium name="Photinus pyralis genome working group"/>
            <person name="Fallon T.R."/>
            <person name="Sander Lower S.E."/>
            <person name="Weng J.-K."/>
        </authorList>
    </citation>
    <scope>NUCLEOTIDE SEQUENCE</scope>
    <source>
        <strain evidence="2">TRF0915ILg1</strain>
        <tissue evidence="2">Whole body</tissue>
    </source>
</reference>
<evidence type="ECO:0000313" key="3">
    <source>
        <dbReference type="Proteomes" id="UP000801492"/>
    </source>
</evidence>
<gene>
    <name evidence="2" type="ORF">ILUMI_11995</name>
</gene>
<evidence type="ECO:0000313" key="2">
    <source>
        <dbReference type="EMBL" id="KAF2894177.1"/>
    </source>
</evidence>
<proteinExistence type="predicted"/>
<protein>
    <submittedName>
        <fullName evidence="2">Uncharacterized protein</fullName>
    </submittedName>
</protein>
<sequence length="127" mass="13927">MTSLKVALLLVVVSVLSSVDCKPTHCELWAGDAQFHCSKDNYKKDTVLVRNRVAAHISFKVGKWIAYCGKDGVNYSDKLYTLNSGARVKLEFGEAGLGICHSLFVYDCKINNVNSNCLNAVIVSPDL</sequence>
<name>A0A8K0G9Z4_IGNLU</name>
<keyword evidence="3" id="KW-1185">Reference proteome</keyword>
<dbReference type="Proteomes" id="UP000801492">
    <property type="component" value="Unassembled WGS sequence"/>
</dbReference>
<dbReference type="OrthoDB" id="7971361at2759"/>
<dbReference type="EMBL" id="VTPC01007257">
    <property type="protein sequence ID" value="KAF2894177.1"/>
    <property type="molecule type" value="Genomic_DNA"/>
</dbReference>